<evidence type="ECO:0000256" key="1">
    <source>
        <dbReference type="SAM" id="MobiDB-lite"/>
    </source>
</evidence>
<accession>A0AAX6FXL3</accession>
<proteinExistence type="predicted"/>
<dbReference type="PANTHER" id="PTHR31509">
    <property type="entry name" value="BPS1-LIKE PROTEIN"/>
    <property type="match status" value="1"/>
</dbReference>
<name>A0AAX6FXL3_IRIPA</name>
<evidence type="ECO:0000313" key="3">
    <source>
        <dbReference type="Proteomes" id="UP001140949"/>
    </source>
</evidence>
<reference evidence="2" key="1">
    <citation type="journal article" date="2023" name="GigaByte">
        <title>Genome assembly of the bearded iris, Iris pallida Lam.</title>
        <authorList>
            <person name="Bruccoleri R.E."/>
            <person name="Oakeley E.J."/>
            <person name="Faust A.M.E."/>
            <person name="Altorfer M."/>
            <person name="Dessus-Babus S."/>
            <person name="Burckhardt D."/>
            <person name="Oertli M."/>
            <person name="Naumann U."/>
            <person name="Petersen F."/>
            <person name="Wong J."/>
        </authorList>
    </citation>
    <scope>NUCLEOTIDE SEQUENCE</scope>
    <source>
        <strain evidence="2">GSM-AAB239-AS_SAM_17_03QT</strain>
    </source>
</reference>
<keyword evidence="3" id="KW-1185">Reference proteome</keyword>
<dbReference type="EMBL" id="JANAVB010025196">
    <property type="protein sequence ID" value="KAJ6821090.1"/>
    <property type="molecule type" value="Genomic_DNA"/>
</dbReference>
<dbReference type="Proteomes" id="UP001140949">
    <property type="component" value="Unassembled WGS sequence"/>
</dbReference>
<comment type="caution">
    <text evidence="2">The sequence shown here is derived from an EMBL/GenBank/DDBJ whole genome shotgun (WGS) entry which is preliminary data.</text>
</comment>
<gene>
    <name evidence="2" type="ORF">M6B38_395180</name>
</gene>
<reference evidence="2" key="2">
    <citation type="submission" date="2023-04" db="EMBL/GenBank/DDBJ databases">
        <authorList>
            <person name="Bruccoleri R.E."/>
            <person name="Oakeley E.J."/>
            <person name="Faust A.-M."/>
            <person name="Dessus-Babus S."/>
            <person name="Altorfer M."/>
            <person name="Burckhardt D."/>
            <person name="Oertli M."/>
            <person name="Naumann U."/>
            <person name="Petersen F."/>
            <person name="Wong J."/>
        </authorList>
    </citation>
    <scope>NUCLEOTIDE SEQUENCE</scope>
    <source>
        <strain evidence="2">GSM-AAB239-AS_SAM_17_03QT</strain>
        <tissue evidence="2">Leaf</tissue>
    </source>
</reference>
<protein>
    <submittedName>
        <fullName evidence="2">Uncharacterized protein</fullName>
    </submittedName>
</protein>
<dbReference type="AlphaFoldDB" id="A0AAX6FXL3"/>
<evidence type="ECO:0000313" key="2">
    <source>
        <dbReference type="EMBL" id="KAJ6821090.1"/>
    </source>
</evidence>
<organism evidence="2 3">
    <name type="scientific">Iris pallida</name>
    <name type="common">Sweet iris</name>
    <dbReference type="NCBI Taxonomy" id="29817"/>
    <lineage>
        <taxon>Eukaryota</taxon>
        <taxon>Viridiplantae</taxon>
        <taxon>Streptophyta</taxon>
        <taxon>Embryophyta</taxon>
        <taxon>Tracheophyta</taxon>
        <taxon>Spermatophyta</taxon>
        <taxon>Magnoliopsida</taxon>
        <taxon>Liliopsida</taxon>
        <taxon>Asparagales</taxon>
        <taxon>Iridaceae</taxon>
        <taxon>Iridoideae</taxon>
        <taxon>Irideae</taxon>
        <taxon>Iris</taxon>
    </lineage>
</organism>
<sequence length="343" mass="38045">MGWSVVPCFRSRDHCPVLAEEARAFFSILLEGLKKLDMSLAEGSVSLRWSVEAMNLLKRMQVELIALLKRSQLPISFETEEDWFNQFMQETATLLDLCNSLKFALSGINRYRMVTELVIQKMVQDDSACSLSLKDLEFERLVGEARSSVRATKDNVSSSSTTSTGINGNEGRSKLNNSNKSIAAVMLAAKATMVAVSLILVSAIVSPIPIDVASEELISGSPQLLRPFADMLTALIARFRERVSKPDEDGSRFVLAEHEMVDSAVGDLRAQVMQGMLAGEEEEEERERWLESIGLLRTSSAELRQGVEMFDAVVDEVFDVVIRGRKEMLGMFRDGLLSSSTSM</sequence>
<feature type="region of interest" description="Disordered" evidence="1">
    <location>
        <begin position="152"/>
        <end position="173"/>
    </location>
</feature>